<dbReference type="PROSITE" id="PS00028">
    <property type="entry name" value="ZINC_FINGER_C2H2_1"/>
    <property type="match status" value="1"/>
</dbReference>
<dbReference type="GeneID" id="66080013"/>
<reference evidence="10" key="1">
    <citation type="journal article" date="2021" name="Genome Biol. Evol.">
        <title>The assembled and annotated genome of the fairy-ring fungus Marasmius oreades.</title>
        <authorList>
            <person name="Hiltunen M."/>
            <person name="Ament-Velasquez S.L."/>
            <person name="Johannesson H."/>
        </authorList>
    </citation>
    <scope>NUCLEOTIDE SEQUENCE</scope>
    <source>
        <strain evidence="10">03SP1</strain>
    </source>
</reference>
<feature type="region of interest" description="Disordered" evidence="8">
    <location>
        <begin position="329"/>
        <end position="378"/>
    </location>
</feature>
<feature type="compositionally biased region" description="Low complexity" evidence="8">
    <location>
        <begin position="292"/>
        <end position="312"/>
    </location>
</feature>
<keyword evidence="3" id="KW-0677">Repeat</keyword>
<dbReference type="GO" id="GO:0008270">
    <property type="term" value="F:zinc ion binding"/>
    <property type="evidence" value="ECO:0007669"/>
    <property type="project" value="UniProtKB-KW"/>
</dbReference>
<proteinExistence type="predicted"/>
<protein>
    <recommendedName>
        <fullName evidence="9">C2H2-type domain-containing protein</fullName>
    </recommendedName>
</protein>
<feature type="region of interest" description="Disordered" evidence="8">
    <location>
        <begin position="95"/>
        <end position="115"/>
    </location>
</feature>
<keyword evidence="4 7" id="KW-0863">Zinc-finger</keyword>
<dbReference type="RefSeq" id="XP_043005709.1">
    <property type="nucleotide sequence ID" value="XM_043155925.1"/>
</dbReference>
<dbReference type="EMBL" id="CM032187">
    <property type="protein sequence ID" value="KAG7089239.1"/>
    <property type="molecule type" value="Genomic_DNA"/>
</dbReference>
<evidence type="ECO:0000256" key="8">
    <source>
        <dbReference type="SAM" id="MobiDB-lite"/>
    </source>
</evidence>
<evidence type="ECO:0000256" key="5">
    <source>
        <dbReference type="ARBA" id="ARBA00022833"/>
    </source>
</evidence>
<sequence>MTTHFNDSEQIGIFFEEYDEANRGWDSQGFPLDPDFTSRFPSLIGIRVSNTVSAGVNESPITFPVPRVGCISLEDARNIDSLDLGSLLASSLEISQGRPTPSSFHDSPGYTSAEETTSFPLSVSYSQSAPHSVSTCVEQGYSSAEDSAHSALSAGRTYPHLPAGSSPFTSHSHSPVGGRPTLSIQCDRGLEAPYGSVNPSTPPLSSDYASDSGSLRSFDYLSPQNIGHSRRDSLTVPTTSIEPSRGRSRFRMPPYHGGGRHLPYGRNGHSSRSSSFVANDTSDFEGTVSLQPNCSNRRPRSSSVISSSSSFNGDISDSDGYFSSHELSDGYSHYSRSRDPSPSYDSSSEARPPTSRQHHDTPFSHDVTITGGDYRRNVGSPAIVKASTDRRKKTAKFKCTEPNCESTFTTKQNLRNHLNSHLGIRQFRCNTCDKAFTTLHVRERHQNTCRAKIKPILET</sequence>
<organism evidence="10 11">
    <name type="scientific">Marasmius oreades</name>
    <name type="common">fairy-ring Marasmius</name>
    <dbReference type="NCBI Taxonomy" id="181124"/>
    <lineage>
        <taxon>Eukaryota</taxon>
        <taxon>Fungi</taxon>
        <taxon>Dikarya</taxon>
        <taxon>Basidiomycota</taxon>
        <taxon>Agaricomycotina</taxon>
        <taxon>Agaricomycetes</taxon>
        <taxon>Agaricomycetidae</taxon>
        <taxon>Agaricales</taxon>
        <taxon>Marasmiineae</taxon>
        <taxon>Marasmiaceae</taxon>
        <taxon>Marasmius</taxon>
    </lineage>
</organism>
<dbReference type="OrthoDB" id="3437960at2759"/>
<dbReference type="InterPro" id="IPR050331">
    <property type="entry name" value="Zinc_finger"/>
</dbReference>
<keyword evidence="5" id="KW-0862">Zinc</keyword>
<feature type="compositionally biased region" description="Polar residues" evidence="8">
    <location>
        <begin position="197"/>
        <end position="215"/>
    </location>
</feature>
<evidence type="ECO:0000256" key="1">
    <source>
        <dbReference type="ARBA" id="ARBA00004123"/>
    </source>
</evidence>
<gene>
    <name evidence="10" type="ORF">E1B28_010938</name>
</gene>
<keyword evidence="6" id="KW-0539">Nucleus</keyword>
<evidence type="ECO:0000313" key="10">
    <source>
        <dbReference type="EMBL" id="KAG7089239.1"/>
    </source>
</evidence>
<dbReference type="PANTHER" id="PTHR16515">
    <property type="entry name" value="PR DOMAIN ZINC FINGER PROTEIN"/>
    <property type="match status" value="1"/>
</dbReference>
<feature type="domain" description="C2H2-type" evidence="9">
    <location>
        <begin position="397"/>
        <end position="426"/>
    </location>
</feature>
<feature type="compositionally biased region" description="Polar residues" evidence="8">
    <location>
        <begin position="268"/>
        <end position="281"/>
    </location>
</feature>
<comment type="subcellular location">
    <subcellularLocation>
        <location evidence="1">Nucleus</location>
    </subcellularLocation>
</comment>
<dbReference type="SMART" id="SM00355">
    <property type="entry name" value="ZnF_C2H2"/>
    <property type="match status" value="2"/>
</dbReference>
<dbReference type="Proteomes" id="UP001049176">
    <property type="component" value="Chromosome 7"/>
</dbReference>
<dbReference type="KEGG" id="more:E1B28_010938"/>
<evidence type="ECO:0000256" key="2">
    <source>
        <dbReference type="ARBA" id="ARBA00022723"/>
    </source>
</evidence>
<keyword evidence="11" id="KW-1185">Reference proteome</keyword>
<feature type="domain" description="C2H2-type" evidence="9">
    <location>
        <begin position="427"/>
        <end position="455"/>
    </location>
</feature>
<dbReference type="SUPFAM" id="SSF57667">
    <property type="entry name" value="beta-beta-alpha zinc fingers"/>
    <property type="match status" value="1"/>
</dbReference>
<accession>A0A9P7URJ4</accession>
<evidence type="ECO:0000256" key="6">
    <source>
        <dbReference type="ARBA" id="ARBA00023242"/>
    </source>
</evidence>
<evidence type="ECO:0000256" key="3">
    <source>
        <dbReference type="ARBA" id="ARBA00022737"/>
    </source>
</evidence>
<keyword evidence="2" id="KW-0479">Metal-binding</keyword>
<feature type="region of interest" description="Disordered" evidence="8">
    <location>
        <begin position="152"/>
        <end position="312"/>
    </location>
</feature>
<dbReference type="GO" id="GO:0010468">
    <property type="term" value="P:regulation of gene expression"/>
    <property type="evidence" value="ECO:0007669"/>
    <property type="project" value="TreeGrafter"/>
</dbReference>
<comment type="caution">
    <text evidence="10">The sequence shown here is derived from an EMBL/GenBank/DDBJ whole genome shotgun (WGS) entry which is preliminary data.</text>
</comment>
<dbReference type="Gene3D" id="3.30.160.60">
    <property type="entry name" value="Classic Zinc Finger"/>
    <property type="match status" value="1"/>
</dbReference>
<dbReference type="PROSITE" id="PS50157">
    <property type="entry name" value="ZINC_FINGER_C2H2_2"/>
    <property type="match status" value="2"/>
</dbReference>
<dbReference type="Pfam" id="PF00096">
    <property type="entry name" value="zf-C2H2"/>
    <property type="match status" value="1"/>
</dbReference>
<evidence type="ECO:0000256" key="7">
    <source>
        <dbReference type="PROSITE-ProRule" id="PRU00042"/>
    </source>
</evidence>
<dbReference type="InterPro" id="IPR013087">
    <property type="entry name" value="Znf_C2H2_type"/>
</dbReference>
<dbReference type="AlphaFoldDB" id="A0A9P7URJ4"/>
<name>A0A9P7URJ4_9AGAR</name>
<dbReference type="GO" id="GO:0005634">
    <property type="term" value="C:nucleus"/>
    <property type="evidence" value="ECO:0007669"/>
    <property type="project" value="UniProtKB-SubCell"/>
</dbReference>
<evidence type="ECO:0000256" key="4">
    <source>
        <dbReference type="ARBA" id="ARBA00022771"/>
    </source>
</evidence>
<evidence type="ECO:0000313" key="11">
    <source>
        <dbReference type="Proteomes" id="UP001049176"/>
    </source>
</evidence>
<dbReference type="InterPro" id="IPR036236">
    <property type="entry name" value="Znf_C2H2_sf"/>
</dbReference>
<dbReference type="PANTHER" id="PTHR16515:SF49">
    <property type="entry name" value="GASTRULA ZINC FINGER PROTEIN XLCGF49.1-LIKE-RELATED"/>
    <property type="match status" value="1"/>
</dbReference>
<evidence type="ECO:0000259" key="9">
    <source>
        <dbReference type="PROSITE" id="PS50157"/>
    </source>
</evidence>